<organism evidence="1 2">
    <name type="scientific">Lichenibacterium ramalinae</name>
    <dbReference type="NCBI Taxonomy" id="2316527"/>
    <lineage>
        <taxon>Bacteria</taxon>
        <taxon>Pseudomonadati</taxon>
        <taxon>Pseudomonadota</taxon>
        <taxon>Alphaproteobacteria</taxon>
        <taxon>Hyphomicrobiales</taxon>
        <taxon>Lichenihabitantaceae</taxon>
        <taxon>Lichenibacterium</taxon>
    </lineage>
</organism>
<reference evidence="1 2" key="2">
    <citation type="submission" date="2019-02" db="EMBL/GenBank/DDBJ databases">
        <title>'Lichenibacterium ramalinii' gen. nov. sp. nov., 'Lichenibacterium minor' gen. nov. sp. nov.</title>
        <authorList>
            <person name="Pankratov T."/>
        </authorList>
    </citation>
    <scope>NUCLEOTIDE SEQUENCE [LARGE SCALE GENOMIC DNA]</scope>
    <source>
        <strain evidence="1 2">RmlP001</strain>
    </source>
</reference>
<dbReference type="Proteomes" id="UP000289411">
    <property type="component" value="Unassembled WGS sequence"/>
</dbReference>
<sequence>MRVYREVLLDAARALAADGDLNLRLSRVACCLIQLDDSDVPPRAMEAFERVRAPLIDKPLVVQGRLVPRDLDELKGRSVVRGLGDLVVAELGGA</sequence>
<evidence type="ECO:0000313" key="1">
    <source>
        <dbReference type="EMBL" id="RYB02423.1"/>
    </source>
</evidence>
<dbReference type="EMBL" id="QYBC01000020">
    <property type="protein sequence ID" value="RYB02423.1"/>
    <property type="molecule type" value="Genomic_DNA"/>
</dbReference>
<comment type="caution">
    <text evidence="1">The sequence shown here is derived from an EMBL/GenBank/DDBJ whole genome shotgun (WGS) entry which is preliminary data.</text>
</comment>
<evidence type="ECO:0000313" key="2">
    <source>
        <dbReference type="Proteomes" id="UP000289411"/>
    </source>
</evidence>
<gene>
    <name evidence="1" type="ORF">D3272_21075</name>
</gene>
<dbReference type="AlphaFoldDB" id="A0A4V1RI58"/>
<reference evidence="1 2" key="1">
    <citation type="submission" date="2018-09" db="EMBL/GenBank/DDBJ databases">
        <authorList>
            <person name="Grouzdev D.S."/>
            <person name="Krutkina M.S."/>
        </authorList>
    </citation>
    <scope>NUCLEOTIDE SEQUENCE [LARGE SCALE GENOMIC DNA]</scope>
    <source>
        <strain evidence="1 2">RmlP001</strain>
    </source>
</reference>
<proteinExistence type="predicted"/>
<protein>
    <submittedName>
        <fullName evidence="1">Uncharacterized protein</fullName>
    </submittedName>
</protein>
<name>A0A4V1RI58_9HYPH</name>
<keyword evidence="2" id="KW-1185">Reference proteome</keyword>
<accession>A0A4V1RI58</accession>